<dbReference type="Proteomes" id="UP000235786">
    <property type="component" value="Unassembled WGS sequence"/>
</dbReference>
<dbReference type="SMART" id="SM00636">
    <property type="entry name" value="Glyco_18"/>
    <property type="match status" value="1"/>
</dbReference>
<feature type="signal peptide" evidence="4">
    <location>
        <begin position="1"/>
        <end position="17"/>
    </location>
</feature>
<comment type="similarity">
    <text evidence="1">Belongs to the glycosyl hydrolase 18 family. Chitinase class V subfamily.</text>
</comment>
<keyword evidence="7" id="KW-1185">Reference proteome</keyword>
<keyword evidence="6" id="KW-0378">Hydrolase</keyword>
<dbReference type="AlphaFoldDB" id="A0A2J6RH11"/>
<dbReference type="Pfam" id="PF00704">
    <property type="entry name" value="Glyco_hydro_18"/>
    <property type="match status" value="1"/>
</dbReference>
<gene>
    <name evidence="6" type="ORF">L207DRAFT_513816</name>
</gene>
<organism evidence="6 7">
    <name type="scientific">Hyaloscypha variabilis (strain UAMH 11265 / GT02V1 / F)</name>
    <name type="common">Meliniomyces variabilis</name>
    <dbReference type="NCBI Taxonomy" id="1149755"/>
    <lineage>
        <taxon>Eukaryota</taxon>
        <taxon>Fungi</taxon>
        <taxon>Dikarya</taxon>
        <taxon>Ascomycota</taxon>
        <taxon>Pezizomycotina</taxon>
        <taxon>Leotiomycetes</taxon>
        <taxon>Helotiales</taxon>
        <taxon>Hyaloscyphaceae</taxon>
        <taxon>Hyaloscypha</taxon>
        <taxon>Hyaloscypha variabilis</taxon>
    </lineage>
</organism>
<evidence type="ECO:0000256" key="3">
    <source>
        <dbReference type="ARBA" id="ARBA00040976"/>
    </source>
</evidence>
<name>A0A2J6RH11_HYAVF</name>
<dbReference type="GO" id="GO:0008061">
    <property type="term" value="F:chitin binding"/>
    <property type="evidence" value="ECO:0007669"/>
    <property type="project" value="InterPro"/>
</dbReference>
<dbReference type="Gene3D" id="3.10.50.10">
    <property type="match status" value="1"/>
</dbReference>
<protein>
    <recommendedName>
        <fullName evidence="3">Chitinase domain-containing protein 1</fullName>
        <ecNumber evidence="2">3.2.1.14</ecNumber>
    </recommendedName>
</protein>
<dbReference type="InterPro" id="IPR017853">
    <property type="entry name" value="GH"/>
</dbReference>
<dbReference type="SUPFAM" id="SSF51445">
    <property type="entry name" value="(Trans)glycosidases"/>
    <property type="match status" value="1"/>
</dbReference>
<dbReference type="PANTHER" id="PTHR46066">
    <property type="entry name" value="CHITINASE DOMAIN-CONTAINING PROTEIN 1 FAMILY MEMBER"/>
    <property type="match status" value="1"/>
</dbReference>
<evidence type="ECO:0000259" key="5">
    <source>
        <dbReference type="PROSITE" id="PS51910"/>
    </source>
</evidence>
<dbReference type="Gene3D" id="3.20.20.80">
    <property type="entry name" value="Glycosidases"/>
    <property type="match status" value="1"/>
</dbReference>
<dbReference type="OrthoDB" id="10254444at2759"/>
<evidence type="ECO:0000313" key="7">
    <source>
        <dbReference type="Proteomes" id="UP000235786"/>
    </source>
</evidence>
<feature type="domain" description="GH18" evidence="5">
    <location>
        <begin position="70"/>
        <end position="404"/>
    </location>
</feature>
<evidence type="ECO:0000256" key="2">
    <source>
        <dbReference type="ARBA" id="ARBA00012729"/>
    </source>
</evidence>
<dbReference type="GO" id="GO:0012505">
    <property type="term" value="C:endomembrane system"/>
    <property type="evidence" value="ECO:0007669"/>
    <property type="project" value="TreeGrafter"/>
</dbReference>
<evidence type="ECO:0000256" key="4">
    <source>
        <dbReference type="SAM" id="SignalP"/>
    </source>
</evidence>
<feature type="chain" id="PRO_5014334702" description="Chitinase domain-containing protein 1" evidence="4">
    <location>
        <begin position="18"/>
        <end position="404"/>
    </location>
</feature>
<dbReference type="STRING" id="1149755.A0A2J6RH11"/>
<sequence length="404" mass="46102">MILSLALIILCFGRVYAFNTLFSTPNCQLNADLRGLNAQKLDPPIILKTVAQPGSCSSSEQIRYEKPEDSIKLAYVTPWNGRGYDLAKWFASKFTHISPVWYQLVLEDNMKPELRGGHDVDQVWLQELKSAYRPPKVIPRVQLQLSQKAAETILYYPQGQTEHLADILVAEVEKYGYDGVTLELPAPHVFTALIRRIGDALHDIEKELVLVIPPQHTREQYGMVFNANHIDEVVDEVDYFSVMTYDHAGAVGREGPNSPLPWMEEVVGGLVLDTKDDFEYVGDDLDEEVDREDREKVRARKILMGLPFYGYRFSRARAPEAYTASNYLDLLKKESRSSISWDELSKEHRLVGSGGSLWYPSMLSLLYRLQLAEEKGVVWELLFGSWDRGWTNSLMSFNMRQSVS</sequence>
<dbReference type="InterPro" id="IPR011583">
    <property type="entry name" value="Chitinase_II/V-like_cat"/>
</dbReference>
<dbReference type="InterPro" id="IPR029070">
    <property type="entry name" value="Chitinase_insertion_sf"/>
</dbReference>
<dbReference type="PROSITE" id="PS51910">
    <property type="entry name" value="GH18_2"/>
    <property type="match status" value="1"/>
</dbReference>
<evidence type="ECO:0000256" key="1">
    <source>
        <dbReference type="ARBA" id="ARBA00008682"/>
    </source>
</evidence>
<dbReference type="GO" id="GO:0008843">
    <property type="term" value="F:endochitinase activity"/>
    <property type="evidence" value="ECO:0007669"/>
    <property type="project" value="UniProtKB-EC"/>
</dbReference>
<evidence type="ECO:0000313" key="6">
    <source>
        <dbReference type="EMBL" id="PMD37814.1"/>
    </source>
</evidence>
<reference evidence="6 7" key="1">
    <citation type="submission" date="2016-04" db="EMBL/GenBank/DDBJ databases">
        <title>A degradative enzymes factory behind the ericoid mycorrhizal symbiosis.</title>
        <authorList>
            <consortium name="DOE Joint Genome Institute"/>
            <person name="Martino E."/>
            <person name="Morin E."/>
            <person name="Grelet G."/>
            <person name="Kuo A."/>
            <person name="Kohler A."/>
            <person name="Daghino S."/>
            <person name="Barry K."/>
            <person name="Choi C."/>
            <person name="Cichocki N."/>
            <person name="Clum A."/>
            <person name="Copeland A."/>
            <person name="Hainaut M."/>
            <person name="Haridas S."/>
            <person name="Labutti K."/>
            <person name="Lindquist E."/>
            <person name="Lipzen A."/>
            <person name="Khouja H.-R."/>
            <person name="Murat C."/>
            <person name="Ohm R."/>
            <person name="Olson A."/>
            <person name="Spatafora J."/>
            <person name="Veneault-Fourrey C."/>
            <person name="Henrissat B."/>
            <person name="Grigoriev I."/>
            <person name="Martin F."/>
            <person name="Perotto S."/>
        </authorList>
    </citation>
    <scope>NUCLEOTIDE SEQUENCE [LARGE SCALE GENOMIC DNA]</scope>
    <source>
        <strain evidence="6 7">F</strain>
    </source>
</reference>
<dbReference type="InterPro" id="IPR001223">
    <property type="entry name" value="Glyco_hydro18_cat"/>
</dbReference>
<dbReference type="EMBL" id="KZ613948">
    <property type="protein sequence ID" value="PMD37814.1"/>
    <property type="molecule type" value="Genomic_DNA"/>
</dbReference>
<keyword evidence="4" id="KW-0732">Signal</keyword>
<proteinExistence type="inferred from homology"/>
<accession>A0A2J6RH11</accession>
<dbReference type="PANTHER" id="PTHR46066:SF2">
    <property type="entry name" value="CHITINASE DOMAIN-CONTAINING PROTEIN 1"/>
    <property type="match status" value="1"/>
</dbReference>
<dbReference type="EC" id="3.2.1.14" evidence="2"/>
<dbReference type="GO" id="GO:0070492">
    <property type="term" value="F:oligosaccharide binding"/>
    <property type="evidence" value="ECO:0007669"/>
    <property type="project" value="TreeGrafter"/>
</dbReference>
<dbReference type="GO" id="GO:0005975">
    <property type="term" value="P:carbohydrate metabolic process"/>
    <property type="evidence" value="ECO:0007669"/>
    <property type="project" value="InterPro"/>
</dbReference>